<proteinExistence type="predicted"/>
<dbReference type="PANTHER" id="PTHR38664:SF1">
    <property type="entry name" value="SLR0058 PROTEIN"/>
    <property type="match status" value="1"/>
</dbReference>
<dbReference type="Proteomes" id="UP000199516">
    <property type="component" value="Unassembled WGS sequence"/>
</dbReference>
<dbReference type="NCBIfam" id="NF047773">
    <property type="entry name" value="phas_rel_Lepto"/>
    <property type="match status" value="1"/>
</dbReference>
<dbReference type="PANTHER" id="PTHR38664">
    <property type="entry name" value="SLR0058 PROTEIN"/>
    <property type="match status" value="1"/>
</dbReference>
<dbReference type="RefSeq" id="WP_091656737.1">
    <property type="nucleotide sequence ID" value="NZ_FONT01000001.1"/>
</dbReference>
<protein>
    <submittedName>
        <fullName evidence="1">Polyhydroxyalkanoate synthesis regulator phasin</fullName>
    </submittedName>
</protein>
<evidence type="ECO:0000313" key="1">
    <source>
        <dbReference type="EMBL" id="SFE34945.1"/>
    </source>
</evidence>
<dbReference type="STRING" id="930128.SAMN05192532_101434"/>
<name>A0A1I1ZTD5_9BACI</name>
<sequence>MNDMLKKGFFLGLGVAAYGREKIQTYVDELVSKGKLTPREAEEWKEELIQKGQDTEKEWSQQTKTKMQKSFKEMGLATEDDINRLEAKLMAIEKKLEEGEN</sequence>
<evidence type="ECO:0000313" key="2">
    <source>
        <dbReference type="Proteomes" id="UP000199516"/>
    </source>
</evidence>
<dbReference type="AlphaFoldDB" id="A0A1I1ZTD5"/>
<accession>A0A1I1ZTD5</accession>
<dbReference type="EMBL" id="FONT01000001">
    <property type="protein sequence ID" value="SFE34945.1"/>
    <property type="molecule type" value="Genomic_DNA"/>
</dbReference>
<gene>
    <name evidence="1" type="ORF">SAMN05192532_101434</name>
</gene>
<organism evidence="1 2">
    <name type="scientific">Alteribacillus iranensis</name>
    <dbReference type="NCBI Taxonomy" id="930128"/>
    <lineage>
        <taxon>Bacteria</taxon>
        <taxon>Bacillati</taxon>
        <taxon>Bacillota</taxon>
        <taxon>Bacilli</taxon>
        <taxon>Bacillales</taxon>
        <taxon>Bacillaceae</taxon>
        <taxon>Alteribacillus</taxon>
    </lineage>
</organism>
<dbReference type="OrthoDB" id="191894at2"/>
<dbReference type="InterPro" id="IPR008769">
    <property type="entry name" value="PhaF_PhaI"/>
</dbReference>
<reference evidence="1 2" key="1">
    <citation type="submission" date="2016-10" db="EMBL/GenBank/DDBJ databases">
        <authorList>
            <person name="de Groot N.N."/>
        </authorList>
    </citation>
    <scope>NUCLEOTIDE SEQUENCE [LARGE SCALE GENOMIC DNA]</scope>
    <source>
        <strain evidence="1 2">DSM 23995</strain>
    </source>
</reference>
<keyword evidence="2" id="KW-1185">Reference proteome</keyword>